<reference evidence="2 3" key="1">
    <citation type="journal article" date="2019" name="Int. J. Syst. Evol. Microbiol.">
        <title>The Global Catalogue of Microorganisms (GCM) 10K type strain sequencing project: providing services to taxonomists for standard genome sequencing and annotation.</title>
        <authorList>
            <consortium name="The Broad Institute Genomics Platform"/>
            <consortium name="The Broad Institute Genome Sequencing Center for Infectious Disease"/>
            <person name="Wu L."/>
            <person name="Ma J."/>
        </authorList>
    </citation>
    <scope>NUCLEOTIDE SEQUENCE [LARGE SCALE GENOMIC DNA]</scope>
    <source>
        <strain evidence="2 3">JCM 6921</strain>
    </source>
</reference>
<dbReference type="Proteomes" id="UP001500058">
    <property type="component" value="Unassembled WGS sequence"/>
</dbReference>
<proteinExistence type="predicted"/>
<evidence type="ECO:0000313" key="3">
    <source>
        <dbReference type="Proteomes" id="UP001500058"/>
    </source>
</evidence>
<organism evidence="2 3">
    <name type="scientific">Streptomyces glaucosporus</name>
    <dbReference type="NCBI Taxonomy" id="284044"/>
    <lineage>
        <taxon>Bacteria</taxon>
        <taxon>Bacillati</taxon>
        <taxon>Actinomycetota</taxon>
        <taxon>Actinomycetes</taxon>
        <taxon>Kitasatosporales</taxon>
        <taxon>Streptomycetaceae</taxon>
        <taxon>Streptomyces</taxon>
    </lineage>
</organism>
<feature type="region of interest" description="Disordered" evidence="1">
    <location>
        <begin position="1"/>
        <end position="62"/>
    </location>
</feature>
<evidence type="ECO:0000313" key="2">
    <source>
        <dbReference type="EMBL" id="GAA2407267.1"/>
    </source>
</evidence>
<protein>
    <submittedName>
        <fullName evidence="2">Uncharacterized protein</fullName>
    </submittedName>
</protein>
<evidence type="ECO:0000256" key="1">
    <source>
        <dbReference type="SAM" id="MobiDB-lite"/>
    </source>
</evidence>
<comment type="caution">
    <text evidence="2">The sequence shown here is derived from an EMBL/GenBank/DDBJ whole genome shotgun (WGS) entry which is preliminary data.</text>
</comment>
<sequence length="62" mass="6300">MSPNGEDAVSVWTRQSGESQERVAAQARLPAGPALLPSSRSAPASADGVNPCPPWASPGKNS</sequence>
<gene>
    <name evidence="2" type="ORF">GCM10010420_39180</name>
</gene>
<keyword evidence="3" id="KW-1185">Reference proteome</keyword>
<dbReference type="EMBL" id="BAAATJ010000019">
    <property type="protein sequence ID" value="GAA2407267.1"/>
    <property type="molecule type" value="Genomic_DNA"/>
</dbReference>
<name>A0ABN3IKJ8_9ACTN</name>
<feature type="compositionally biased region" description="Low complexity" evidence="1">
    <location>
        <begin position="24"/>
        <end position="46"/>
    </location>
</feature>
<accession>A0ABN3IKJ8</accession>